<dbReference type="InterPro" id="IPR048375">
    <property type="entry name" value="YtxK-like_N"/>
</dbReference>
<keyword evidence="4" id="KW-1185">Reference proteome</keyword>
<feature type="domain" description="DNA methylase adenine-specific" evidence="1">
    <location>
        <begin position="99"/>
        <end position="320"/>
    </location>
</feature>
<dbReference type="GO" id="GO:0032259">
    <property type="term" value="P:methylation"/>
    <property type="evidence" value="ECO:0007669"/>
    <property type="project" value="UniProtKB-KW"/>
</dbReference>
<dbReference type="EMBL" id="CP012034">
    <property type="protein sequence ID" value="AKP68273.1"/>
    <property type="molecule type" value="Genomic_DNA"/>
</dbReference>
<dbReference type="PANTHER" id="PTHR41313:SF1">
    <property type="entry name" value="DNA METHYLASE ADENINE-SPECIFIC DOMAIN-CONTAINING PROTEIN"/>
    <property type="match status" value="1"/>
</dbReference>
<dbReference type="RefSeq" id="WP_048706192.1">
    <property type="nucleotide sequence ID" value="NZ_CP012034.1"/>
</dbReference>
<keyword evidence="3" id="KW-0808">Transferase</keyword>
<keyword evidence="3" id="KW-0489">Methyltransferase</keyword>
<organism evidence="3 4">
    <name type="scientific">Companilactobacillus ginsenosidimutans</name>
    <dbReference type="NCBI Taxonomy" id="1007676"/>
    <lineage>
        <taxon>Bacteria</taxon>
        <taxon>Bacillati</taxon>
        <taxon>Bacillota</taxon>
        <taxon>Bacilli</taxon>
        <taxon>Lactobacillales</taxon>
        <taxon>Lactobacillaceae</taxon>
        <taxon>Companilactobacillus</taxon>
    </lineage>
</organism>
<dbReference type="InterPro" id="IPR016843">
    <property type="entry name" value="S-AdoMet-dep_Ade-MeTrfase_prd"/>
</dbReference>
<name>A0A0H4QND1_9LACO</name>
<gene>
    <name evidence="3" type="ORF">ABM34_12490</name>
</gene>
<reference evidence="4" key="1">
    <citation type="submission" date="2015-07" db="EMBL/GenBank/DDBJ databases">
        <title>Lactobacillus ginsenosidimutans/EMML 3141/ whole genome sequencing.</title>
        <authorList>
            <person name="Kim M.K."/>
            <person name="Im W.-T."/>
            <person name="Srinivasan S."/>
            <person name="Lee J.-J."/>
        </authorList>
    </citation>
    <scope>NUCLEOTIDE SEQUENCE [LARGE SCALE GENOMIC DNA]</scope>
    <source>
        <strain evidence="4">EMML 3041</strain>
    </source>
</reference>
<dbReference type="SUPFAM" id="SSF53335">
    <property type="entry name" value="S-adenosyl-L-methionine-dependent methyltransferases"/>
    <property type="match status" value="1"/>
</dbReference>
<dbReference type="Proteomes" id="UP000036106">
    <property type="component" value="Chromosome"/>
</dbReference>
<dbReference type="InterPro" id="IPR029063">
    <property type="entry name" value="SAM-dependent_MTases_sf"/>
</dbReference>
<dbReference type="PANTHER" id="PTHR41313">
    <property type="entry name" value="ADENINE-SPECIFIC METHYLTRANSFERASE"/>
    <property type="match status" value="1"/>
</dbReference>
<evidence type="ECO:0000259" key="2">
    <source>
        <dbReference type="Pfam" id="PF21106"/>
    </source>
</evidence>
<accession>A0A0H4QND1</accession>
<dbReference type="Gene3D" id="3.40.50.150">
    <property type="entry name" value="Vaccinia Virus protein VP39"/>
    <property type="match status" value="1"/>
</dbReference>
<dbReference type="PIRSF" id="PIRSF026567">
    <property type="entry name" value="Adenine_mtase_bact_prd"/>
    <property type="match status" value="1"/>
</dbReference>
<protein>
    <submittedName>
        <fullName evidence="3">DNA methyltransferase</fullName>
    </submittedName>
</protein>
<dbReference type="Gene3D" id="1.10.150.470">
    <property type="match status" value="1"/>
</dbReference>
<evidence type="ECO:0000313" key="3">
    <source>
        <dbReference type="EMBL" id="AKP68273.1"/>
    </source>
</evidence>
<dbReference type="Pfam" id="PF02384">
    <property type="entry name" value="N6_Mtase"/>
    <property type="match status" value="1"/>
</dbReference>
<dbReference type="Pfam" id="PF21106">
    <property type="entry name" value="YtxK_like"/>
    <property type="match status" value="1"/>
</dbReference>
<feature type="domain" description="YtxK-like N-terminal helical" evidence="2">
    <location>
        <begin position="9"/>
        <end position="86"/>
    </location>
</feature>
<dbReference type="KEGG" id="lgn:ABM34_12490"/>
<proteinExistence type="predicted"/>
<dbReference type="AlphaFoldDB" id="A0A0H4QND1"/>
<dbReference type="PATRIC" id="fig|1007676.4.peg.2526"/>
<dbReference type="GO" id="GO:0003677">
    <property type="term" value="F:DNA binding"/>
    <property type="evidence" value="ECO:0007669"/>
    <property type="project" value="InterPro"/>
</dbReference>
<evidence type="ECO:0000259" key="1">
    <source>
        <dbReference type="Pfam" id="PF02384"/>
    </source>
</evidence>
<dbReference type="GO" id="GO:0008170">
    <property type="term" value="F:N-methyltransferase activity"/>
    <property type="evidence" value="ECO:0007669"/>
    <property type="project" value="InterPro"/>
</dbReference>
<evidence type="ECO:0000313" key="4">
    <source>
        <dbReference type="Proteomes" id="UP000036106"/>
    </source>
</evidence>
<dbReference type="InterPro" id="IPR052933">
    <property type="entry name" value="DNA_Protect_Modify"/>
</dbReference>
<sequence>MAEENEMQNYYELMNQASTLLQKSLGSSYTDSLAETLTNLADGKVYVENGAPDAETVAKLESLYSQIKEISLTQVQLKQAISVNIIQAQRQDKVEVNKLMTPDAIGLLTSLIAFEIFSSMKKSKINLVDPTVGTGNLLIEFIEQMQMAGDFEFNVAGIDNDETLLGLAKSFSEVMNLNLDAYHQDGIAEWDITDIDLAIADLPVGYYPIDDNAAKFKTKAEEGHSYAHHLLIEQTMNNLNDGGLGIFIVPSAIFQTDQAKKLSEWMVSNVYLQAVLDLPSNLFASKEAQKAIVILQKHGGNSEQASDVLMGTIPETNNVKDFEEFRNQVQEWARNNFKG</sequence>
<dbReference type="OrthoDB" id="9788159at2"/>
<dbReference type="InterPro" id="IPR003356">
    <property type="entry name" value="DNA_methylase_A-5"/>
</dbReference>
<dbReference type="STRING" id="1007676.ABM34_12490"/>